<sequence length="393" mass="42083">MRIDTPTPYPRLLLEPHLTIELDRAAFNHDQALIDRATELLLARHGGGKLLVRTTGGPDDDNSSLAWAARRWRARAHRAANPISVASTRGAFAASISAAGGGGDGGGRQQQQPTVTLPAGFLATADRALSASAAAAWRLNERERLAALPLFVYGHWMFPTQLAAAVLGGGGGGAQQQHQQHEQPTAESVEQWTQRMIPAVLTTTTTTTTTGNSGGDGDGDDDADDAADADWHRYCIRGPVPTAALLDRDSPRLRYYLRDVGERGGAGRPPVEGRLVLGVSAEQWRALDRFLGVVDDVVVVGGEDEGDKGGEKKRGALWGKREVRVGVRVAGARESTTRLRAVAYVWEGDPMDLHIFKVDKVWTPELYVEWHGRMRKEMAAAAAAAAGADGGVV</sequence>
<accession>A0ABR3TCR1</accession>
<reference evidence="2 3" key="1">
    <citation type="journal article" date="2023" name="Plant Dis.">
        <title>First Report of Diplodia intermedia Causing Canker and Dieback Diseases on Apple Trees in Canada.</title>
        <authorList>
            <person name="Ellouze W."/>
            <person name="Ilyukhin E."/>
            <person name="Sulman M."/>
            <person name="Ali S."/>
        </authorList>
    </citation>
    <scope>NUCLEOTIDE SEQUENCE [LARGE SCALE GENOMIC DNA]</scope>
    <source>
        <strain evidence="2 3">M45-28</strain>
    </source>
</reference>
<gene>
    <name evidence="2" type="ORF">SLS58_009474</name>
</gene>
<feature type="compositionally biased region" description="Low complexity" evidence="1">
    <location>
        <begin position="202"/>
        <end position="211"/>
    </location>
</feature>
<feature type="region of interest" description="Disordered" evidence="1">
    <location>
        <begin position="169"/>
        <end position="190"/>
    </location>
</feature>
<name>A0ABR3TCR1_9PEZI</name>
<proteinExistence type="predicted"/>
<protein>
    <submittedName>
        <fullName evidence="2">Uncharacterized protein</fullName>
    </submittedName>
</protein>
<dbReference type="Proteomes" id="UP001521184">
    <property type="component" value="Unassembled WGS sequence"/>
</dbReference>
<feature type="region of interest" description="Disordered" evidence="1">
    <location>
        <begin position="202"/>
        <end position="224"/>
    </location>
</feature>
<evidence type="ECO:0000313" key="2">
    <source>
        <dbReference type="EMBL" id="KAL1637034.1"/>
    </source>
</evidence>
<dbReference type="EMBL" id="JAKEKT020000093">
    <property type="protein sequence ID" value="KAL1637034.1"/>
    <property type="molecule type" value="Genomic_DNA"/>
</dbReference>
<comment type="caution">
    <text evidence="2">The sequence shown here is derived from an EMBL/GenBank/DDBJ whole genome shotgun (WGS) entry which is preliminary data.</text>
</comment>
<evidence type="ECO:0000256" key="1">
    <source>
        <dbReference type="SAM" id="MobiDB-lite"/>
    </source>
</evidence>
<evidence type="ECO:0000313" key="3">
    <source>
        <dbReference type="Proteomes" id="UP001521184"/>
    </source>
</evidence>
<keyword evidence="3" id="KW-1185">Reference proteome</keyword>
<organism evidence="2 3">
    <name type="scientific">Diplodia intermedia</name>
    <dbReference type="NCBI Taxonomy" id="856260"/>
    <lineage>
        <taxon>Eukaryota</taxon>
        <taxon>Fungi</taxon>
        <taxon>Dikarya</taxon>
        <taxon>Ascomycota</taxon>
        <taxon>Pezizomycotina</taxon>
        <taxon>Dothideomycetes</taxon>
        <taxon>Dothideomycetes incertae sedis</taxon>
        <taxon>Botryosphaeriales</taxon>
        <taxon>Botryosphaeriaceae</taxon>
        <taxon>Diplodia</taxon>
    </lineage>
</organism>